<dbReference type="PANTHER" id="PTHR38684:SF1">
    <property type="entry name" value="PROTEIN AMPE"/>
    <property type="match status" value="1"/>
</dbReference>
<evidence type="ECO:0000313" key="4">
    <source>
        <dbReference type="Proteomes" id="UP000242815"/>
    </source>
</evidence>
<dbReference type="EMBL" id="JAVRDO010000004">
    <property type="protein sequence ID" value="MDX9687101.1"/>
    <property type="molecule type" value="Genomic_DNA"/>
</dbReference>
<sequence length="269" mass="29288">MNFLVLLLVGLILLWSPWQRGYPRDLLQPWVLRAGAIGTGWRAVAAVLALLLPIAVLLWLVQGVAYGFLTLLLHVALMLLCVGRHDPLRGFGREFVSAWQRGDQAAAALVAEQQLGVVDSAPAGLLTQVRARMAATCLQDYLVPAFWYLLVGPLGALAYRLLELLRQQGTHAAVQPAGMLVHALEWIPARLMALSFALVGQFESTLRTLRSLAAQWELSAGELVARCAAAALSTERGAEDIAVIDEQRQLLVRCILSWAVIIAFLSLLG</sequence>
<dbReference type="InterPro" id="IPR031347">
    <property type="entry name" value="AmpE"/>
</dbReference>
<organism evidence="3 4">
    <name type="scientific">Halopseudomonas formosensis</name>
    <dbReference type="NCBI Taxonomy" id="1002526"/>
    <lineage>
        <taxon>Bacteria</taxon>
        <taxon>Pseudomonadati</taxon>
        <taxon>Pseudomonadota</taxon>
        <taxon>Gammaproteobacteria</taxon>
        <taxon>Pseudomonadales</taxon>
        <taxon>Pseudomonadaceae</taxon>
        <taxon>Halopseudomonas</taxon>
    </lineage>
</organism>
<dbReference type="STRING" id="1002526.SAMN05216578_101390"/>
<keyword evidence="1" id="KW-0812">Transmembrane</keyword>
<protein>
    <submittedName>
        <fullName evidence="3">AmpE protein</fullName>
    </submittedName>
    <submittedName>
        <fullName evidence="2">Regulatory signaling modulator protein AmpE</fullName>
    </submittedName>
</protein>
<dbReference type="AlphaFoldDB" id="A0A1I5ZXE5"/>
<keyword evidence="1" id="KW-0472">Membrane</keyword>
<dbReference type="EMBL" id="FOYD01000001">
    <property type="protein sequence ID" value="SFQ61171.1"/>
    <property type="molecule type" value="Genomic_DNA"/>
</dbReference>
<accession>A0A1I5ZXE5</accession>
<dbReference type="Proteomes" id="UP000242815">
    <property type="component" value="Unassembled WGS sequence"/>
</dbReference>
<dbReference type="Pfam" id="PF17113">
    <property type="entry name" value="AmpE"/>
    <property type="match status" value="1"/>
</dbReference>
<dbReference type="InterPro" id="IPR052966">
    <property type="entry name" value="Beta-lactamase_Reg"/>
</dbReference>
<proteinExistence type="predicted"/>
<evidence type="ECO:0000313" key="3">
    <source>
        <dbReference type="EMBL" id="SFQ61171.1"/>
    </source>
</evidence>
<feature type="transmembrane region" description="Helical" evidence="1">
    <location>
        <begin position="43"/>
        <end position="61"/>
    </location>
</feature>
<gene>
    <name evidence="2" type="primary">ampE</name>
    <name evidence="2" type="ORF">RED13_001523</name>
    <name evidence="3" type="ORF">SAMN05216578_101390</name>
</gene>
<keyword evidence="5" id="KW-1185">Reference proteome</keyword>
<feature type="transmembrane region" description="Helical" evidence="1">
    <location>
        <begin position="68"/>
        <end position="85"/>
    </location>
</feature>
<feature type="transmembrane region" description="Helical" evidence="1">
    <location>
        <begin position="250"/>
        <end position="268"/>
    </location>
</feature>
<reference evidence="2" key="3">
    <citation type="submission" date="2024-05" db="EMBL/GenBank/DDBJ databases">
        <authorList>
            <person name="de Witt J."/>
        </authorList>
    </citation>
    <scope>NUCLEOTIDE SEQUENCE</scope>
    <source>
        <strain evidence="2">FZJ</strain>
    </source>
</reference>
<reference evidence="3 4" key="1">
    <citation type="submission" date="2016-10" db="EMBL/GenBank/DDBJ databases">
        <authorList>
            <person name="de Groot N.N."/>
        </authorList>
    </citation>
    <scope>NUCLEOTIDE SEQUENCE [LARGE SCALE GENOMIC DNA]</scope>
    <source>
        <strain evidence="3 4">JCM 18415</strain>
    </source>
</reference>
<reference evidence="5" key="2">
    <citation type="submission" date="2023-07" db="EMBL/GenBank/DDBJ databases">
        <authorList>
            <person name="de Witt J."/>
        </authorList>
    </citation>
    <scope>NUCLEOTIDE SEQUENCE [LARGE SCALE GENOMIC DNA]</scope>
    <source>
        <strain evidence="5">FZJ</strain>
    </source>
</reference>
<keyword evidence="1" id="KW-1133">Transmembrane helix</keyword>
<dbReference type="Proteomes" id="UP001281217">
    <property type="component" value="Unassembled WGS sequence"/>
</dbReference>
<dbReference type="GO" id="GO:0005886">
    <property type="term" value="C:plasma membrane"/>
    <property type="evidence" value="ECO:0007669"/>
    <property type="project" value="TreeGrafter"/>
</dbReference>
<feature type="transmembrane region" description="Helical" evidence="1">
    <location>
        <begin position="145"/>
        <end position="162"/>
    </location>
</feature>
<evidence type="ECO:0000256" key="1">
    <source>
        <dbReference type="SAM" id="Phobius"/>
    </source>
</evidence>
<dbReference type="GO" id="GO:0046677">
    <property type="term" value="P:response to antibiotic"/>
    <property type="evidence" value="ECO:0007669"/>
    <property type="project" value="TreeGrafter"/>
</dbReference>
<dbReference type="PANTHER" id="PTHR38684">
    <property type="entry name" value="PROTEIN AMPE"/>
    <property type="match status" value="1"/>
</dbReference>
<name>A0A1I5ZXE5_9GAMM</name>
<evidence type="ECO:0000313" key="5">
    <source>
        <dbReference type="Proteomes" id="UP001281217"/>
    </source>
</evidence>
<evidence type="ECO:0000313" key="2">
    <source>
        <dbReference type="EMBL" id="MDX9687101.1"/>
    </source>
</evidence>
<dbReference type="RefSeq" id="WP_090536431.1">
    <property type="nucleotide sequence ID" value="NZ_FOYD01000001.1"/>
</dbReference>
<dbReference type="OrthoDB" id="9811967at2"/>